<protein>
    <submittedName>
        <fullName evidence="1">FAD-dependent thymidylate synthase</fullName>
        <ecNumber evidence="1">2.1.1.148</ecNumber>
    </submittedName>
</protein>
<dbReference type="PROSITE" id="PS51331">
    <property type="entry name" value="THYX"/>
    <property type="match status" value="1"/>
</dbReference>
<accession>A0A377JLV7</accession>
<dbReference type="SUPFAM" id="SSF69796">
    <property type="entry name" value="Thymidylate synthase-complementing protein Thy1"/>
    <property type="match status" value="1"/>
</dbReference>
<dbReference type="GO" id="GO:0050660">
    <property type="term" value="F:flavin adenine dinucleotide binding"/>
    <property type="evidence" value="ECO:0007669"/>
    <property type="project" value="InterPro"/>
</dbReference>
<keyword evidence="1" id="KW-0808">Transferase</keyword>
<dbReference type="InterPro" id="IPR003669">
    <property type="entry name" value="Thymidylate_synthase_ThyX"/>
</dbReference>
<dbReference type="GO" id="GO:0006231">
    <property type="term" value="P:dTMP biosynthetic process"/>
    <property type="evidence" value="ECO:0007669"/>
    <property type="project" value="InterPro"/>
</dbReference>
<keyword evidence="1" id="KW-0489">Methyltransferase</keyword>
<dbReference type="Proteomes" id="UP000254841">
    <property type="component" value="Unassembled WGS sequence"/>
</dbReference>
<organism evidence="1 2">
    <name type="scientific">Helicobacter canis</name>
    <dbReference type="NCBI Taxonomy" id="29419"/>
    <lineage>
        <taxon>Bacteria</taxon>
        <taxon>Pseudomonadati</taxon>
        <taxon>Campylobacterota</taxon>
        <taxon>Epsilonproteobacteria</taxon>
        <taxon>Campylobacterales</taxon>
        <taxon>Helicobacteraceae</taxon>
        <taxon>Helicobacter</taxon>
    </lineage>
</organism>
<dbReference type="GO" id="GO:0050797">
    <property type="term" value="F:thymidylate synthase (FAD) activity"/>
    <property type="evidence" value="ECO:0007669"/>
    <property type="project" value="UniProtKB-EC"/>
</dbReference>
<evidence type="ECO:0000313" key="2">
    <source>
        <dbReference type="Proteomes" id="UP000254841"/>
    </source>
</evidence>
<evidence type="ECO:0000313" key="1">
    <source>
        <dbReference type="EMBL" id="STP06547.1"/>
    </source>
</evidence>
<dbReference type="AlphaFoldDB" id="A0A377JLV7"/>
<proteinExistence type="predicted"/>
<dbReference type="GO" id="GO:0032259">
    <property type="term" value="P:methylation"/>
    <property type="evidence" value="ECO:0007669"/>
    <property type="project" value="UniProtKB-KW"/>
</dbReference>
<sequence length="66" mass="7749">MPECYLTELTWTINARSLQNFLTLRTSKHALWEIQELSLCIYEALPQEHKYLFEKCVENSKGDGDV</sequence>
<reference evidence="1 2" key="1">
    <citation type="submission" date="2018-06" db="EMBL/GenBank/DDBJ databases">
        <authorList>
            <consortium name="Pathogen Informatics"/>
            <person name="Doyle S."/>
        </authorList>
    </citation>
    <scope>NUCLEOTIDE SEQUENCE [LARGE SCALE GENOMIC DNA]</scope>
    <source>
        <strain evidence="1 2">NCTC12410</strain>
    </source>
</reference>
<dbReference type="EMBL" id="UGHV01000007">
    <property type="protein sequence ID" value="STP06547.1"/>
    <property type="molecule type" value="Genomic_DNA"/>
</dbReference>
<dbReference type="Gene3D" id="3.30.1360.170">
    <property type="match status" value="1"/>
</dbReference>
<name>A0A377JLV7_9HELI</name>
<gene>
    <name evidence="1" type="primary">thyX_2</name>
    <name evidence="1" type="ORF">NCTC12410_02086</name>
</gene>
<dbReference type="EC" id="2.1.1.148" evidence="1"/>
<dbReference type="InterPro" id="IPR036098">
    <property type="entry name" value="Thymidylate_synthase_ThyX_sf"/>
</dbReference>
<dbReference type="Pfam" id="PF02511">
    <property type="entry name" value="Thy1"/>
    <property type="match status" value="1"/>
</dbReference>